<dbReference type="STRING" id="4081.K4BZP4"/>
<name>K4BZP4_SOLLC</name>
<evidence type="ECO:0000313" key="1">
    <source>
        <dbReference type="EnsemblPlants" id="Solyc05g024060.1.1"/>
    </source>
</evidence>
<dbReference type="PaxDb" id="4081-Solyc05g024060.1.1"/>
<reference evidence="1" key="2">
    <citation type="submission" date="2015-06" db="UniProtKB">
        <authorList>
            <consortium name="EnsemblPlants"/>
        </authorList>
    </citation>
    <scope>IDENTIFICATION</scope>
    <source>
        <strain evidence="1">cv. Heinz 1706</strain>
    </source>
</reference>
<dbReference type="EnsemblPlants" id="Solyc05g024060.1.1">
    <property type="protein sequence ID" value="Solyc05g024060.1.1"/>
    <property type="gene ID" value="Solyc05g024060.1"/>
</dbReference>
<organism evidence="1">
    <name type="scientific">Solanum lycopersicum</name>
    <name type="common">Tomato</name>
    <name type="synonym">Lycopersicon esculentum</name>
    <dbReference type="NCBI Taxonomy" id="4081"/>
    <lineage>
        <taxon>Eukaryota</taxon>
        <taxon>Viridiplantae</taxon>
        <taxon>Streptophyta</taxon>
        <taxon>Embryophyta</taxon>
        <taxon>Tracheophyta</taxon>
        <taxon>Spermatophyta</taxon>
        <taxon>Magnoliopsida</taxon>
        <taxon>eudicotyledons</taxon>
        <taxon>Gunneridae</taxon>
        <taxon>Pentapetalae</taxon>
        <taxon>asterids</taxon>
        <taxon>lamiids</taxon>
        <taxon>Solanales</taxon>
        <taxon>Solanaceae</taxon>
        <taxon>Solanoideae</taxon>
        <taxon>Solaneae</taxon>
        <taxon>Solanum</taxon>
        <taxon>Solanum subgen. Lycopersicon</taxon>
    </lineage>
</organism>
<dbReference type="AlphaFoldDB" id="K4BZP4"/>
<dbReference type="InParanoid" id="K4BZP4"/>
<accession>K4BZP4</accession>
<dbReference type="eggNOG" id="KOG0029">
    <property type="taxonomic scope" value="Eukaryota"/>
</dbReference>
<reference evidence="1" key="1">
    <citation type="journal article" date="2012" name="Nature">
        <title>The tomato genome sequence provides insights into fleshy fruit evolution.</title>
        <authorList>
            <consortium name="Tomato Genome Consortium"/>
        </authorList>
    </citation>
    <scope>NUCLEOTIDE SEQUENCE [LARGE SCALE GENOMIC DNA]</scope>
    <source>
        <strain evidence="1">cv. Heinz 1706</strain>
    </source>
</reference>
<keyword evidence="2" id="KW-1185">Reference proteome</keyword>
<sequence>MEGWNKVEVGDFGGSIVTCILGNPLGLLARQLSYTVHMSIEQFPLYRVDKKPIQEYLEKKVEASYNEILDKASMVITAGQLFVEYMALFNVPLRVLKSGSITLIPRVASAKAGHIKKIRFCTVKQGCIAISIYVSGLQC</sequence>
<proteinExistence type="predicted"/>
<dbReference type="HOGENOM" id="CLU_1848583_0_0_1"/>
<protein>
    <submittedName>
        <fullName evidence="1">Uncharacterized protein</fullName>
    </submittedName>
</protein>
<dbReference type="Gramene" id="Solyc05g024060.1.1">
    <property type="protein sequence ID" value="Solyc05g024060.1.1"/>
    <property type="gene ID" value="Solyc05g024060.1"/>
</dbReference>
<dbReference type="PhylomeDB" id="K4BZP4"/>
<evidence type="ECO:0000313" key="2">
    <source>
        <dbReference type="Proteomes" id="UP000004994"/>
    </source>
</evidence>
<dbReference type="Proteomes" id="UP000004994">
    <property type="component" value="Chromosome 5"/>
</dbReference>